<dbReference type="EMBL" id="JBEAFC010000008">
    <property type="protein sequence ID" value="KAL1544164.1"/>
    <property type="molecule type" value="Genomic_DNA"/>
</dbReference>
<dbReference type="Proteomes" id="UP001567538">
    <property type="component" value="Unassembled WGS sequence"/>
</dbReference>
<keyword evidence="2" id="KW-1185">Reference proteome</keyword>
<reference evidence="1 2" key="1">
    <citation type="submission" date="2024-06" db="EMBL/GenBank/DDBJ databases">
        <title>A chromosome level genome sequence of Diviner's sage (Salvia divinorum).</title>
        <authorList>
            <person name="Ford S.A."/>
            <person name="Ro D.-K."/>
            <person name="Ness R.W."/>
            <person name="Phillips M.A."/>
        </authorList>
    </citation>
    <scope>NUCLEOTIDE SEQUENCE [LARGE SCALE GENOMIC DNA]</scope>
    <source>
        <strain evidence="1">SAF-2024a</strain>
        <tissue evidence="1">Leaf</tissue>
    </source>
</reference>
<proteinExistence type="predicted"/>
<evidence type="ECO:0000313" key="1">
    <source>
        <dbReference type="EMBL" id="KAL1544164.1"/>
    </source>
</evidence>
<dbReference type="AlphaFoldDB" id="A0ABD1GM07"/>
<comment type="caution">
    <text evidence="1">The sequence shown here is derived from an EMBL/GenBank/DDBJ whole genome shotgun (WGS) entry which is preliminary data.</text>
</comment>
<protein>
    <submittedName>
        <fullName evidence="1">Ethylene-responsive transcription factor RAP2-7-like</fullName>
    </submittedName>
</protein>
<accession>A0ABD1GM07</accession>
<organism evidence="1 2">
    <name type="scientific">Salvia divinorum</name>
    <name type="common">Maria pastora</name>
    <name type="synonym">Diviner's sage</name>
    <dbReference type="NCBI Taxonomy" id="28513"/>
    <lineage>
        <taxon>Eukaryota</taxon>
        <taxon>Viridiplantae</taxon>
        <taxon>Streptophyta</taxon>
        <taxon>Embryophyta</taxon>
        <taxon>Tracheophyta</taxon>
        <taxon>Spermatophyta</taxon>
        <taxon>Magnoliopsida</taxon>
        <taxon>eudicotyledons</taxon>
        <taxon>Gunneridae</taxon>
        <taxon>Pentapetalae</taxon>
        <taxon>asterids</taxon>
        <taxon>lamiids</taxon>
        <taxon>Lamiales</taxon>
        <taxon>Lamiaceae</taxon>
        <taxon>Nepetoideae</taxon>
        <taxon>Mentheae</taxon>
        <taxon>Salviinae</taxon>
        <taxon>Salvia</taxon>
        <taxon>Salvia subgen. Calosphace</taxon>
    </lineage>
</organism>
<name>A0ABD1GM07_SALDI</name>
<gene>
    <name evidence="1" type="ORF">AAHA92_21051</name>
</gene>
<sequence length="119" mass="12994">MSRAHTMQVALTAFSRRDCGNLRSFQLNVQNANMFKERAGQGRTWLGSTSEEVVKWAWRMHDQVRATQITAAAAAAGFSSPVVSNSASSLSLCFSSNPTNISQVVIVHLHINSTFIPPT</sequence>
<evidence type="ECO:0000313" key="2">
    <source>
        <dbReference type="Proteomes" id="UP001567538"/>
    </source>
</evidence>